<evidence type="ECO:0000256" key="1">
    <source>
        <dbReference type="SAM" id="MobiDB-lite"/>
    </source>
</evidence>
<name>A0A0E9R5Q0_ANGAN</name>
<evidence type="ECO:0000313" key="2">
    <source>
        <dbReference type="EMBL" id="JAH24434.1"/>
    </source>
</evidence>
<protein>
    <submittedName>
        <fullName evidence="2">Uncharacterized protein</fullName>
    </submittedName>
</protein>
<sequence>MVPDENQPHFMCVLSSVGWLRLSYVTPLRTSIKGQLMESAEDSGPGLSFSLNTMPRQPSSGHFL</sequence>
<proteinExistence type="predicted"/>
<reference evidence="2" key="1">
    <citation type="submission" date="2014-11" db="EMBL/GenBank/DDBJ databases">
        <authorList>
            <person name="Amaro Gonzalez C."/>
        </authorList>
    </citation>
    <scope>NUCLEOTIDE SEQUENCE</scope>
</reference>
<feature type="region of interest" description="Disordered" evidence="1">
    <location>
        <begin position="39"/>
        <end position="64"/>
    </location>
</feature>
<organism evidence="2">
    <name type="scientific">Anguilla anguilla</name>
    <name type="common">European freshwater eel</name>
    <name type="synonym">Muraena anguilla</name>
    <dbReference type="NCBI Taxonomy" id="7936"/>
    <lineage>
        <taxon>Eukaryota</taxon>
        <taxon>Metazoa</taxon>
        <taxon>Chordata</taxon>
        <taxon>Craniata</taxon>
        <taxon>Vertebrata</taxon>
        <taxon>Euteleostomi</taxon>
        <taxon>Actinopterygii</taxon>
        <taxon>Neopterygii</taxon>
        <taxon>Teleostei</taxon>
        <taxon>Anguilliformes</taxon>
        <taxon>Anguillidae</taxon>
        <taxon>Anguilla</taxon>
    </lineage>
</organism>
<accession>A0A0E9R5Q0</accession>
<reference evidence="2" key="2">
    <citation type="journal article" date="2015" name="Fish Shellfish Immunol.">
        <title>Early steps in the European eel (Anguilla anguilla)-Vibrio vulnificus interaction in the gills: Role of the RtxA13 toxin.</title>
        <authorList>
            <person name="Callol A."/>
            <person name="Pajuelo D."/>
            <person name="Ebbesson L."/>
            <person name="Teles M."/>
            <person name="MacKenzie S."/>
            <person name="Amaro C."/>
        </authorList>
    </citation>
    <scope>NUCLEOTIDE SEQUENCE</scope>
</reference>
<dbReference type="AlphaFoldDB" id="A0A0E9R5Q0"/>
<dbReference type="EMBL" id="GBXM01084143">
    <property type="protein sequence ID" value="JAH24434.1"/>
    <property type="molecule type" value="Transcribed_RNA"/>
</dbReference>
<feature type="compositionally biased region" description="Polar residues" evidence="1">
    <location>
        <begin position="49"/>
        <end position="64"/>
    </location>
</feature>